<comment type="similarity">
    <text evidence="1">Belongs to the N(4)/N(6)-methyltransferase family.</text>
</comment>
<dbReference type="EC" id="2.1.1.72" evidence="2"/>
<dbReference type="SUPFAM" id="SSF53335">
    <property type="entry name" value="S-adenosyl-L-methionine-dependent methyltransferases"/>
    <property type="match status" value="1"/>
</dbReference>
<protein>
    <recommendedName>
        <fullName evidence="2">site-specific DNA-methyltransferase (adenine-specific)</fullName>
        <ecNumber evidence="2">2.1.1.72</ecNumber>
    </recommendedName>
</protein>
<evidence type="ECO:0000313" key="8">
    <source>
        <dbReference type="EMBL" id="NBN87525.1"/>
    </source>
</evidence>
<accession>A0A964XRA7</accession>
<dbReference type="AlphaFoldDB" id="A0A964XRA7"/>
<dbReference type="EMBL" id="RGET01000002">
    <property type="protein sequence ID" value="NBN87525.1"/>
    <property type="molecule type" value="Genomic_DNA"/>
</dbReference>
<evidence type="ECO:0000256" key="3">
    <source>
        <dbReference type="ARBA" id="ARBA00022603"/>
    </source>
</evidence>
<feature type="domain" description="DNA methylase N-4/N-6" evidence="7">
    <location>
        <begin position="191"/>
        <end position="383"/>
    </location>
</feature>
<comment type="caution">
    <text evidence="8">The sequence shown here is derived from an EMBL/GenBank/DDBJ whole genome shotgun (WGS) entry which is preliminary data.</text>
</comment>
<dbReference type="InterPro" id="IPR036086">
    <property type="entry name" value="ParB/Sulfiredoxin_sf"/>
</dbReference>
<dbReference type="GO" id="GO:0003677">
    <property type="term" value="F:DNA binding"/>
    <property type="evidence" value="ECO:0007669"/>
    <property type="project" value="InterPro"/>
</dbReference>
<evidence type="ECO:0000256" key="1">
    <source>
        <dbReference type="ARBA" id="ARBA00006594"/>
    </source>
</evidence>
<dbReference type="InterPro" id="IPR002941">
    <property type="entry name" value="DNA_methylase_N4/N6"/>
</dbReference>
<dbReference type="GO" id="GO:0032259">
    <property type="term" value="P:methylation"/>
    <property type="evidence" value="ECO:0007669"/>
    <property type="project" value="UniProtKB-KW"/>
</dbReference>
<comment type="catalytic activity">
    <reaction evidence="6">
        <text>a 2'-deoxyadenosine in DNA + S-adenosyl-L-methionine = an N(6)-methyl-2'-deoxyadenosine in DNA + S-adenosyl-L-homocysteine + H(+)</text>
        <dbReference type="Rhea" id="RHEA:15197"/>
        <dbReference type="Rhea" id="RHEA-COMP:12418"/>
        <dbReference type="Rhea" id="RHEA-COMP:12419"/>
        <dbReference type="ChEBI" id="CHEBI:15378"/>
        <dbReference type="ChEBI" id="CHEBI:57856"/>
        <dbReference type="ChEBI" id="CHEBI:59789"/>
        <dbReference type="ChEBI" id="CHEBI:90615"/>
        <dbReference type="ChEBI" id="CHEBI:90616"/>
        <dbReference type="EC" id="2.1.1.72"/>
    </reaction>
</comment>
<dbReference type="InterPro" id="IPR002295">
    <property type="entry name" value="N4/N6-MTase_EcoPI_Mod-like"/>
</dbReference>
<dbReference type="GO" id="GO:0009007">
    <property type="term" value="F:site-specific DNA-methyltransferase (adenine-specific) activity"/>
    <property type="evidence" value="ECO:0007669"/>
    <property type="project" value="UniProtKB-EC"/>
</dbReference>
<proteinExistence type="inferred from homology"/>
<keyword evidence="4" id="KW-0808">Transferase</keyword>
<evidence type="ECO:0000256" key="2">
    <source>
        <dbReference type="ARBA" id="ARBA00011900"/>
    </source>
</evidence>
<dbReference type="PRINTS" id="PR00506">
    <property type="entry name" value="D21N6MTFRASE"/>
</dbReference>
<dbReference type="Proteomes" id="UP000713222">
    <property type="component" value="Unassembled WGS sequence"/>
</dbReference>
<evidence type="ECO:0000256" key="4">
    <source>
        <dbReference type="ARBA" id="ARBA00022679"/>
    </source>
</evidence>
<evidence type="ECO:0000256" key="5">
    <source>
        <dbReference type="ARBA" id="ARBA00022691"/>
    </source>
</evidence>
<keyword evidence="3 8" id="KW-0489">Methyltransferase</keyword>
<reference evidence="8" key="1">
    <citation type="submission" date="2018-10" db="EMBL/GenBank/DDBJ databases">
        <title>Iterative Subtractive Binning of Freshwater Chronoseries Metagenomes Recovers Nearly Complete Genomes from over Four Hundred Novel Species.</title>
        <authorList>
            <person name="Rodriguez-R L.M."/>
            <person name="Tsementzi D."/>
            <person name="Luo C."/>
            <person name="Konstantinidis K.T."/>
        </authorList>
    </citation>
    <scope>NUCLEOTIDE SEQUENCE</scope>
    <source>
        <strain evidence="8">WB7_6_001</strain>
    </source>
</reference>
<organism evidence="8 9">
    <name type="scientific">Candidatus Fonsibacter lacus</name>
    <dbReference type="NCBI Taxonomy" id="2576439"/>
    <lineage>
        <taxon>Bacteria</taxon>
        <taxon>Pseudomonadati</taxon>
        <taxon>Pseudomonadota</taxon>
        <taxon>Alphaproteobacteria</taxon>
        <taxon>Candidatus Pelagibacterales</taxon>
        <taxon>Candidatus Pelagibacterales incertae sedis</taxon>
        <taxon>Candidatus Fonsibacter</taxon>
    </lineage>
</organism>
<evidence type="ECO:0000259" key="7">
    <source>
        <dbReference type="Pfam" id="PF01555"/>
    </source>
</evidence>
<dbReference type="InterPro" id="IPR029063">
    <property type="entry name" value="SAM-dependent_MTases_sf"/>
</dbReference>
<dbReference type="Gene3D" id="3.40.50.150">
    <property type="entry name" value="Vaccinia Virus protein VP39"/>
    <property type="match status" value="1"/>
</dbReference>
<dbReference type="GO" id="GO:0008170">
    <property type="term" value="F:N-methyltransferase activity"/>
    <property type="evidence" value="ECO:0007669"/>
    <property type="project" value="InterPro"/>
</dbReference>
<evidence type="ECO:0000256" key="6">
    <source>
        <dbReference type="ARBA" id="ARBA00047942"/>
    </source>
</evidence>
<dbReference type="SUPFAM" id="SSF110849">
    <property type="entry name" value="ParB/Sulfiredoxin"/>
    <property type="match status" value="1"/>
</dbReference>
<gene>
    <name evidence="8" type="ORF">EBV32_00300</name>
</gene>
<keyword evidence="5" id="KW-0949">S-adenosyl-L-methionine</keyword>
<sequence>MANISDLKFDHKNARKRTDSSARLIQESLQRYGAARSIVIDEDNRILAGNGTIEGAKALGLTKLKVVEAAGDEIIAVRRSGLSEDDKVGLALADNRAAELSDWDAEMLQQLSEEHDIAPWFDQEDLDALLEAAEQLEPVEGNTDPDDVPEPPADPVTKPGDLWILGNHRLLCGDSTDTVALERLTENQPADLWLTDPPYNVSYEGKTADALTIKNDSMSNADFRQFLHDVYVAANCFLKPGATFYIWHADSEGYNFRGAAHDVGWKVRQCLVWVKSVMVMGRQDYQWKHEPCLYGWTEGAAHTWCSDRKQTTVLEFDKPRRNGEHPTMKPVDLFQYLMANSTKPGAVVLDSFGGSGTTVIAAERLGRKARVMELDPTYCDVIVKRWEDFTGNTAVCIPSDSHFTEAHQEAA</sequence>
<name>A0A964XRA7_9PROT</name>
<dbReference type="Pfam" id="PF01555">
    <property type="entry name" value="N6_N4_Mtase"/>
    <property type="match status" value="1"/>
</dbReference>
<dbReference type="InterPro" id="IPR015840">
    <property type="entry name" value="DNA_MeTrfase_ParB"/>
</dbReference>
<dbReference type="PIRSF" id="PIRSF036758">
    <property type="entry name" value="Aden_M_ParB"/>
    <property type="match status" value="1"/>
</dbReference>
<evidence type="ECO:0000313" key="9">
    <source>
        <dbReference type="Proteomes" id="UP000713222"/>
    </source>
</evidence>